<dbReference type="EMBL" id="JASWJB010000164">
    <property type="protein sequence ID" value="KAK2594556.1"/>
    <property type="molecule type" value="Genomic_DNA"/>
</dbReference>
<dbReference type="InterPro" id="IPR053178">
    <property type="entry name" value="Osmoadaptation_assoc"/>
</dbReference>
<feature type="compositionally biased region" description="Pro residues" evidence="2">
    <location>
        <begin position="244"/>
        <end position="255"/>
    </location>
</feature>
<organism evidence="3 4">
    <name type="scientific">Conoideocrella luteorostrata</name>
    <dbReference type="NCBI Taxonomy" id="1105319"/>
    <lineage>
        <taxon>Eukaryota</taxon>
        <taxon>Fungi</taxon>
        <taxon>Dikarya</taxon>
        <taxon>Ascomycota</taxon>
        <taxon>Pezizomycotina</taxon>
        <taxon>Sordariomycetes</taxon>
        <taxon>Hypocreomycetidae</taxon>
        <taxon>Hypocreales</taxon>
        <taxon>Clavicipitaceae</taxon>
        <taxon>Conoideocrella</taxon>
    </lineage>
</organism>
<proteinExistence type="predicted"/>
<dbReference type="GO" id="GO:0008270">
    <property type="term" value="F:zinc ion binding"/>
    <property type="evidence" value="ECO:0007669"/>
    <property type="project" value="InterPro"/>
</dbReference>
<accession>A0AAJ0CK53</accession>
<reference evidence="3" key="1">
    <citation type="submission" date="2023-06" db="EMBL/GenBank/DDBJ databases">
        <title>Conoideocrella luteorostrata (Hypocreales: Clavicipitaceae), a potential biocontrol fungus for elongate hemlock scale in United States Christmas tree production areas.</title>
        <authorList>
            <person name="Barrett H."/>
            <person name="Lovett B."/>
            <person name="Macias A.M."/>
            <person name="Stajich J.E."/>
            <person name="Kasson M.T."/>
        </authorList>
    </citation>
    <scope>NUCLEOTIDE SEQUENCE</scope>
    <source>
        <strain evidence="3">ARSEF 14590</strain>
    </source>
</reference>
<evidence type="ECO:0008006" key="5">
    <source>
        <dbReference type="Google" id="ProtNLM"/>
    </source>
</evidence>
<evidence type="ECO:0000313" key="3">
    <source>
        <dbReference type="EMBL" id="KAK2594556.1"/>
    </source>
</evidence>
<feature type="region of interest" description="Disordered" evidence="2">
    <location>
        <begin position="463"/>
        <end position="508"/>
    </location>
</feature>
<gene>
    <name evidence="3" type="ORF">QQS21_007728</name>
</gene>
<feature type="region of interest" description="Disordered" evidence="2">
    <location>
        <begin position="243"/>
        <end position="262"/>
    </location>
</feature>
<feature type="compositionally biased region" description="Acidic residues" evidence="2">
    <location>
        <begin position="480"/>
        <end position="494"/>
    </location>
</feature>
<evidence type="ECO:0000256" key="1">
    <source>
        <dbReference type="ARBA" id="ARBA00023242"/>
    </source>
</evidence>
<dbReference type="CDD" id="cd00067">
    <property type="entry name" value="GAL4"/>
    <property type="match status" value="1"/>
</dbReference>
<dbReference type="Proteomes" id="UP001251528">
    <property type="component" value="Unassembled WGS sequence"/>
</dbReference>
<keyword evidence="1" id="KW-0539">Nucleus</keyword>
<protein>
    <recommendedName>
        <fullName evidence="5">Zn(2)-C6 fungal-type domain-containing protein</fullName>
    </recommendedName>
</protein>
<sequence>MGVYNPRRFEKTKNTRLPKLTNPYCDQAQPTCSRCARLKIRCVGSGVKRFRFHNATAENPRHTPVGGGGGGVVPSRPLHNQVTATVGRLIQTLEVDDPRFCIVSLGGFFEDVPRRLGRNDALDAATRAFSATMAVVRTGEVTVPMLSSYGKALAALRSVFVKGGEERQSVETLCAIYLVMICQNWMGGSRDEFSVHIHGMLHILNSSAARSWHDGFSRQLLGVTSLLAVSESVTNTNFQFKPQYIPPPKAGPAPSGPRQTNISDPETIKLEHMVNYPLYLNEPDQHLPEIRQRYEQAKLESQMLVHLISGMLMAQAANSVATTQQQPQTPPAASFIKMYIMCEAGAGTLQAIAMLLNQILRIFYPDEVGLEEDMAFFTTEVMNVAERVKYLRPLGCTFVPPTLCMGLVTTPSEDMKRRLMEYIDYYGPDFRGAKSTDFTSWLEYRFGRMRKRAAQLRRRGVSVAEDDSGIESLGVSPEVGQEEEEGEEEDEKEEGEFKGAGTRPCCIM</sequence>
<evidence type="ECO:0000256" key="2">
    <source>
        <dbReference type="SAM" id="MobiDB-lite"/>
    </source>
</evidence>
<dbReference type="PANTHER" id="PTHR38111:SF11">
    <property type="entry name" value="TRANSCRIPTION FACTOR DOMAIN-CONTAINING PROTEIN-RELATED"/>
    <property type="match status" value="1"/>
</dbReference>
<dbReference type="GO" id="GO:0000981">
    <property type="term" value="F:DNA-binding transcription factor activity, RNA polymerase II-specific"/>
    <property type="evidence" value="ECO:0007669"/>
    <property type="project" value="InterPro"/>
</dbReference>
<comment type="caution">
    <text evidence="3">The sequence shown here is derived from an EMBL/GenBank/DDBJ whole genome shotgun (WGS) entry which is preliminary data.</text>
</comment>
<keyword evidence="4" id="KW-1185">Reference proteome</keyword>
<dbReference type="AlphaFoldDB" id="A0AAJ0CK53"/>
<evidence type="ECO:0000313" key="4">
    <source>
        <dbReference type="Proteomes" id="UP001251528"/>
    </source>
</evidence>
<name>A0AAJ0CK53_9HYPO</name>
<dbReference type="InterPro" id="IPR001138">
    <property type="entry name" value="Zn2Cys6_DnaBD"/>
</dbReference>
<dbReference type="PANTHER" id="PTHR38111">
    <property type="entry name" value="ZN(2)-C6 FUNGAL-TYPE DOMAIN-CONTAINING PROTEIN-RELATED"/>
    <property type="match status" value="1"/>
</dbReference>